<evidence type="ECO:0000313" key="6">
    <source>
        <dbReference type="Proteomes" id="UP001595904"/>
    </source>
</evidence>
<name>A0ABV8SXZ1_9GAMM</name>
<comment type="caution">
    <text evidence="5">The sequence shown here is derived from an EMBL/GenBank/DDBJ whole genome shotgun (WGS) entry which is preliminary data.</text>
</comment>
<evidence type="ECO:0000313" key="5">
    <source>
        <dbReference type="EMBL" id="MFC4312456.1"/>
    </source>
</evidence>
<sequence length="530" mass="58250">MLTRRSILLGVAGAAIAQPLWAAQPILPVVETRFGKVMGVMDGPIAQFRGVPYGASTGGVNRFMPPRKPQPWSGVRECLGFTTFCPQAGLREMDFRSEYFQLIAWDQSAGVMSEDCLNLNVWTPGLRDGGARPVIVSFHGGNFDRGTANAPSYDGKNLALLGDVVVVTVNHRLASLGYLHLADLDVPEEFASAGVVGAMDMVAALTWVRDNIREFGGDPNRVTIIGQSGGGAKVATLLAMPAARGLFHRAIIQSGGRLRLASREAATANTEKLLSTLGLRSSNIRALQRLPWQRLIEAQWQLEMTDFAPVVGVEALPRHYFDSEHPAPNDDVPLIMASTLEDAAMFSTNFDLDEAGLLKVIETRYPDEAREILALYRAHDSRKTPFLIQAQMLSDLNYRKPMLTQAELRVRRGGAPVYSYLWRWPSPAYDGKFGAVHFVDVPATFNNARDAIVGGGSSTGGRLCHQLASACVEFARMGRPQLPSGHEWLPFEATKRKVAVFDEQLAVEDDPRGEIRRFWERPSLTGHSRR</sequence>
<feature type="chain" id="PRO_5044961103" description="Carboxylic ester hydrolase" evidence="3">
    <location>
        <begin position="23"/>
        <end position="530"/>
    </location>
</feature>
<organism evidence="5 6">
    <name type="scientific">Steroidobacter flavus</name>
    <dbReference type="NCBI Taxonomy" id="1842136"/>
    <lineage>
        <taxon>Bacteria</taxon>
        <taxon>Pseudomonadati</taxon>
        <taxon>Pseudomonadota</taxon>
        <taxon>Gammaproteobacteria</taxon>
        <taxon>Steroidobacterales</taxon>
        <taxon>Steroidobacteraceae</taxon>
        <taxon>Steroidobacter</taxon>
    </lineage>
</organism>
<comment type="similarity">
    <text evidence="1 3">Belongs to the type-B carboxylesterase/lipase family.</text>
</comment>
<dbReference type="Gene3D" id="3.40.50.1820">
    <property type="entry name" value="alpha/beta hydrolase"/>
    <property type="match status" value="1"/>
</dbReference>
<reference evidence="6" key="1">
    <citation type="journal article" date="2019" name="Int. J. Syst. Evol. Microbiol.">
        <title>The Global Catalogue of Microorganisms (GCM) 10K type strain sequencing project: providing services to taxonomists for standard genome sequencing and annotation.</title>
        <authorList>
            <consortium name="The Broad Institute Genomics Platform"/>
            <consortium name="The Broad Institute Genome Sequencing Center for Infectious Disease"/>
            <person name="Wu L."/>
            <person name="Ma J."/>
        </authorList>
    </citation>
    <scope>NUCLEOTIDE SEQUENCE [LARGE SCALE GENOMIC DNA]</scope>
    <source>
        <strain evidence="6">CGMCC 1.10759</strain>
    </source>
</reference>
<dbReference type="InterPro" id="IPR029058">
    <property type="entry name" value="AB_hydrolase_fold"/>
</dbReference>
<dbReference type="RefSeq" id="WP_380601861.1">
    <property type="nucleotide sequence ID" value="NZ_JBHSDU010000014.1"/>
</dbReference>
<keyword evidence="2 3" id="KW-0378">Hydrolase</keyword>
<dbReference type="SUPFAM" id="SSF53474">
    <property type="entry name" value="alpha/beta-Hydrolases"/>
    <property type="match status" value="1"/>
</dbReference>
<evidence type="ECO:0000256" key="1">
    <source>
        <dbReference type="ARBA" id="ARBA00005964"/>
    </source>
</evidence>
<gene>
    <name evidence="5" type="ORF">ACFPN2_25460</name>
</gene>
<protein>
    <recommendedName>
        <fullName evidence="3">Carboxylic ester hydrolase</fullName>
        <ecNumber evidence="3">3.1.1.-</ecNumber>
    </recommendedName>
</protein>
<dbReference type="Pfam" id="PF00135">
    <property type="entry name" value="COesterase"/>
    <property type="match status" value="1"/>
</dbReference>
<evidence type="ECO:0000256" key="3">
    <source>
        <dbReference type="RuleBase" id="RU361235"/>
    </source>
</evidence>
<dbReference type="PROSITE" id="PS00122">
    <property type="entry name" value="CARBOXYLESTERASE_B_1"/>
    <property type="match status" value="1"/>
</dbReference>
<dbReference type="Proteomes" id="UP001595904">
    <property type="component" value="Unassembled WGS sequence"/>
</dbReference>
<dbReference type="InterPro" id="IPR050309">
    <property type="entry name" value="Type-B_Carboxylest/Lipase"/>
</dbReference>
<accession>A0ABV8SXZ1</accession>
<evidence type="ECO:0000259" key="4">
    <source>
        <dbReference type="Pfam" id="PF00135"/>
    </source>
</evidence>
<feature type="domain" description="Carboxylesterase type B" evidence="4">
    <location>
        <begin position="28"/>
        <end position="519"/>
    </location>
</feature>
<dbReference type="InterPro" id="IPR019826">
    <property type="entry name" value="Carboxylesterase_B_AS"/>
</dbReference>
<dbReference type="InterPro" id="IPR002018">
    <property type="entry name" value="CarbesteraseB"/>
</dbReference>
<keyword evidence="6" id="KW-1185">Reference proteome</keyword>
<keyword evidence="3" id="KW-0732">Signal</keyword>
<proteinExistence type="inferred from homology"/>
<evidence type="ECO:0000256" key="2">
    <source>
        <dbReference type="ARBA" id="ARBA00022801"/>
    </source>
</evidence>
<dbReference type="EC" id="3.1.1.-" evidence="3"/>
<feature type="signal peptide" evidence="3">
    <location>
        <begin position="1"/>
        <end position="22"/>
    </location>
</feature>
<dbReference type="PANTHER" id="PTHR11559">
    <property type="entry name" value="CARBOXYLESTERASE"/>
    <property type="match status" value="1"/>
</dbReference>
<dbReference type="EMBL" id="JBHSDU010000014">
    <property type="protein sequence ID" value="MFC4312456.1"/>
    <property type="molecule type" value="Genomic_DNA"/>
</dbReference>